<name>G0N3J4_CAEBE</name>
<dbReference type="SUPFAM" id="SSF53920">
    <property type="entry name" value="Fe-only hydrogenase"/>
    <property type="match status" value="1"/>
</dbReference>
<dbReference type="InterPro" id="IPR004108">
    <property type="entry name" value="Fe_hydrogenase_lsu_C"/>
</dbReference>
<organism evidence="5">
    <name type="scientific">Caenorhabditis brenneri</name>
    <name type="common">Nematode worm</name>
    <dbReference type="NCBI Taxonomy" id="135651"/>
    <lineage>
        <taxon>Eukaryota</taxon>
        <taxon>Metazoa</taxon>
        <taxon>Ecdysozoa</taxon>
        <taxon>Nematoda</taxon>
        <taxon>Chromadorea</taxon>
        <taxon>Rhabditida</taxon>
        <taxon>Rhabditina</taxon>
        <taxon>Rhabditomorpha</taxon>
        <taxon>Rhabditoidea</taxon>
        <taxon>Rhabditidae</taxon>
        <taxon>Peloderinae</taxon>
        <taxon>Caenorhabditis</taxon>
    </lineage>
</organism>
<dbReference type="InterPro" id="IPR009016">
    <property type="entry name" value="Fe_hydrogenase"/>
</dbReference>
<evidence type="ECO:0000313" key="5">
    <source>
        <dbReference type="Proteomes" id="UP000008068"/>
    </source>
</evidence>
<dbReference type="InParanoid" id="G0N3J4"/>
<evidence type="ECO:0000259" key="3">
    <source>
        <dbReference type="Pfam" id="PF02906"/>
    </source>
</evidence>
<dbReference type="HOGENOM" id="CLU_018240_0_0_1"/>
<evidence type="ECO:0000313" key="4">
    <source>
        <dbReference type="EMBL" id="EGT51605.1"/>
    </source>
</evidence>
<dbReference type="InterPro" id="IPR050340">
    <property type="entry name" value="Cytosolic_Fe-S_CAF"/>
</dbReference>
<dbReference type="STRING" id="135651.G0N3J4"/>
<evidence type="ECO:0000256" key="1">
    <source>
        <dbReference type="ARBA" id="ARBA00006596"/>
    </source>
</evidence>
<comment type="similarity">
    <text evidence="1">Belongs to the NARF family.</text>
</comment>
<reference evidence="5" key="1">
    <citation type="submission" date="2011-07" db="EMBL/GenBank/DDBJ databases">
        <authorList>
            <consortium name="Caenorhabditis brenneri Sequencing and Analysis Consortium"/>
            <person name="Wilson R.K."/>
        </authorList>
    </citation>
    <scope>NUCLEOTIDE SEQUENCE [LARGE SCALE GENOMIC DNA]</scope>
    <source>
        <strain evidence="5">PB2801</strain>
    </source>
</reference>
<evidence type="ECO:0000256" key="2">
    <source>
        <dbReference type="ARBA" id="ARBA00025700"/>
    </source>
</evidence>
<keyword evidence="5" id="KW-1185">Reference proteome</keyword>
<gene>
    <name evidence="4" type="ORF">CAEBREN_28974</name>
</gene>
<dbReference type="AlphaFoldDB" id="G0N3J4"/>
<comment type="function">
    <text evidence="2">Component of the cytosolic iron-sulfur (Fe/S) protein assembly machinery. Required for maturation of extramitochondrial Fe/S proteins.</text>
</comment>
<accession>G0N3J4</accession>
<dbReference type="Proteomes" id="UP000008068">
    <property type="component" value="Unassembled WGS sequence"/>
</dbReference>
<sequence>MEDSGFSGVVRLSNVSDFIAPNLDCIIPLETRTVEKKKEESQVNIRTKKKKEDVVPAKSDDVKKSVKISLADCLACNGCITSAETVLVEEQSFGRLLEGIQNSKLAVVTISPQTFVSFAVKLQKSTGDVATLISKFFHRHGVKYILDSSFARKFAHSLAFEELHSTPSTSRPLLSSACPGFVCYAEKSHGELLIPKISKIRSPQAISGALIKGYLAKKEGLSPCDVFHAAVMPCFDKKLEASREQFKVDGTEIRETDCVVSTAELLEEITKENPEGSIEDSTVFEGDEWMTHLSRGAVIGDAGGSSGGYADRIVRDFVHQNGGVIKTTKLNKNMFSTTVESPESGEILLRVAKVYGFRNVQNLVRKMKTKKEKTDYVEIMACPGGCANGGGQIRYETMDEREKRLERVEEEYDSLKAHDTLEDWVEKVRVDWGKVDQDYRRHLFTDYKPVETNVAQALKW</sequence>
<dbReference type="PANTHER" id="PTHR11615">
    <property type="entry name" value="NITRATE, FORMATE, IRON DEHYDROGENASE"/>
    <property type="match status" value="1"/>
</dbReference>
<dbReference type="OrthoDB" id="10253113at2759"/>
<proteinExistence type="inferred from homology"/>
<dbReference type="eggNOG" id="KOG2439">
    <property type="taxonomic scope" value="Eukaryota"/>
</dbReference>
<dbReference type="Pfam" id="PF02906">
    <property type="entry name" value="Fe_hyd_lg_C"/>
    <property type="match status" value="1"/>
</dbReference>
<dbReference type="Gene3D" id="3.40.950.10">
    <property type="entry name" value="Fe-only Hydrogenase (Larger Subunit), Chain L, domain 3"/>
    <property type="match status" value="1"/>
</dbReference>
<dbReference type="EMBL" id="GL379834">
    <property type="protein sequence ID" value="EGT51605.1"/>
    <property type="molecule type" value="Genomic_DNA"/>
</dbReference>
<protein>
    <recommendedName>
        <fullName evidence="3">Iron hydrogenase large subunit C-terminal domain-containing protein</fullName>
    </recommendedName>
</protein>
<dbReference type="FunCoup" id="G0N3J4">
    <property type="interactions" value="2136"/>
</dbReference>
<dbReference type="Gene3D" id="3.40.50.1780">
    <property type="match status" value="1"/>
</dbReference>
<feature type="domain" description="Iron hydrogenase large subunit C-terminal" evidence="3">
    <location>
        <begin position="106"/>
        <end position="390"/>
    </location>
</feature>